<dbReference type="Pfam" id="PF00589">
    <property type="entry name" value="Phage_integrase"/>
    <property type="match status" value="1"/>
</dbReference>
<dbReference type="Gene3D" id="3.30.160.390">
    <property type="entry name" value="Integrase, DNA-binding domain"/>
    <property type="match status" value="1"/>
</dbReference>
<evidence type="ECO:0000313" key="7">
    <source>
        <dbReference type="Proteomes" id="UP000268623"/>
    </source>
</evidence>
<sequence>MAREKINKRAVDALNWRPPGPPQQFLWDTALRGFGVYVLASGQKTYVAQFRREGRSQRVKIGPHGAFTPDKARAEAARILGRVAHGEDPAAERRERRAARTVNAVADEFLADHVDELRKPRTAIEYRRLIDLHIRPTLGRSLMRDVKRAELASLRADLRETPIMANRVLAVFGSMWGYAARVGDVDADANPVRGIERYREQGRERFLTTAELARLGAVLEEGETVGLPYAIDETKTTAKHAPKSENRRVKLDGFAVAAILLLLLTGARLREILGAEWSQVDFERGILFLPDSKTGRKPIYLSTAALAVLAALPRIEGNPHIIAGAKEGAPRTDLAKPWAAVKRAARLEGVRLHDLRHSFASFGAGASLGLPIVGKLLGHSQAATTQRYAHLDTDPLRRAIDAIGATITAAMDGKPSGEVVPLPGANRRRHGK</sequence>
<dbReference type="PROSITE" id="PS51898">
    <property type="entry name" value="TYR_RECOMBINASE"/>
    <property type="match status" value="1"/>
</dbReference>
<reference evidence="6 7" key="1">
    <citation type="submission" date="2018-08" db="EMBL/GenBank/DDBJ databases">
        <title>Genome sequence of Methylocystis hirsuta CSC1, a methanotroph able to accumulate PHAs.</title>
        <authorList>
            <person name="Bordel S."/>
            <person name="Rodriguez E."/>
            <person name="Gancedo J."/>
            <person name="Munoz R."/>
        </authorList>
    </citation>
    <scope>NUCLEOTIDE SEQUENCE [LARGE SCALE GENOMIC DNA]</scope>
    <source>
        <strain evidence="6 7">CSC1</strain>
    </source>
</reference>
<dbReference type="CDD" id="cd00796">
    <property type="entry name" value="INT_Rci_Hp1_C"/>
    <property type="match status" value="1"/>
</dbReference>
<evidence type="ECO:0000256" key="2">
    <source>
        <dbReference type="ARBA" id="ARBA00022908"/>
    </source>
</evidence>
<dbReference type="SUPFAM" id="SSF56349">
    <property type="entry name" value="DNA breaking-rejoining enzymes"/>
    <property type="match status" value="1"/>
</dbReference>
<dbReference type="PANTHER" id="PTHR30629">
    <property type="entry name" value="PROPHAGE INTEGRASE"/>
    <property type="match status" value="1"/>
</dbReference>
<protein>
    <submittedName>
        <fullName evidence="6">DUF4102 domain-containing protein</fullName>
    </submittedName>
</protein>
<name>A0A3M9XR31_9HYPH</name>
<dbReference type="InterPro" id="IPR002104">
    <property type="entry name" value="Integrase_catalytic"/>
</dbReference>
<proteinExistence type="inferred from homology"/>
<dbReference type="OrthoDB" id="7615137at2"/>
<dbReference type="EMBL" id="QWDD01000001">
    <property type="protein sequence ID" value="RNJ50295.1"/>
    <property type="molecule type" value="Genomic_DNA"/>
</dbReference>
<evidence type="ECO:0000313" key="6">
    <source>
        <dbReference type="EMBL" id="RNJ50295.1"/>
    </source>
</evidence>
<dbReference type="InterPro" id="IPR011010">
    <property type="entry name" value="DNA_brk_join_enz"/>
</dbReference>
<dbReference type="Pfam" id="PF13356">
    <property type="entry name" value="Arm-DNA-bind_3"/>
    <property type="match status" value="1"/>
</dbReference>
<keyword evidence="7" id="KW-1185">Reference proteome</keyword>
<dbReference type="Gene3D" id="1.10.443.10">
    <property type="entry name" value="Intergrase catalytic core"/>
    <property type="match status" value="1"/>
</dbReference>
<dbReference type="GO" id="GO:0015074">
    <property type="term" value="P:DNA integration"/>
    <property type="evidence" value="ECO:0007669"/>
    <property type="project" value="UniProtKB-KW"/>
</dbReference>
<dbReference type="InterPro" id="IPR050808">
    <property type="entry name" value="Phage_Integrase"/>
</dbReference>
<organism evidence="6 7">
    <name type="scientific">Methylocystis hirsuta</name>
    <dbReference type="NCBI Taxonomy" id="369798"/>
    <lineage>
        <taxon>Bacteria</taxon>
        <taxon>Pseudomonadati</taxon>
        <taxon>Pseudomonadota</taxon>
        <taxon>Alphaproteobacteria</taxon>
        <taxon>Hyphomicrobiales</taxon>
        <taxon>Methylocystaceae</taxon>
        <taxon>Methylocystis</taxon>
    </lineage>
</organism>
<dbReference type="InterPro" id="IPR025166">
    <property type="entry name" value="Integrase_DNA_bind_dom"/>
</dbReference>
<feature type="domain" description="Tyr recombinase" evidence="5">
    <location>
        <begin position="222"/>
        <end position="401"/>
    </location>
</feature>
<dbReference type="GO" id="GO:0006310">
    <property type="term" value="P:DNA recombination"/>
    <property type="evidence" value="ECO:0007669"/>
    <property type="project" value="UniProtKB-KW"/>
</dbReference>
<evidence type="ECO:0000256" key="3">
    <source>
        <dbReference type="ARBA" id="ARBA00023125"/>
    </source>
</evidence>
<dbReference type="GO" id="GO:0003677">
    <property type="term" value="F:DNA binding"/>
    <property type="evidence" value="ECO:0007669"/>
    <property type="project" value="UniProtKB-KW"/>
</dbReference>
<dbReference type="InterPro" id="IPR013762">
    <property type="entry name" value="Integrase-like_cat_sf"/>
</dbReference>
<evidence type="ECO:0000259" key="5">
    <source>
        <dbReference type="PROSITE" id="PS51898"/>
    </source>
</evidence>
<evidence type="ECO:0000256" key="4">
    <source>
        <dbReference type="ARBA" id="ARBA00023172"/>
    </source>
</evidence>
<gene>
    <name evidence="6" type="ORF">D1O30_12490</name>
</gene>
<evidence type="ECO:0000256" key="1">
    <source>
        <dbReference type="ARBA" id="ARBA00008857"/>
    </source>
</evidence>
<dbReference type="Gene3D" id="1.10.150.130">
    <property type="match status" value="1"/>
</dbReference>
<dbReference type="PANTHER" id="PTHR30629:SF2">
    <property type="entry name" value="PROPHAGE INTEGRASE INTS-RELATED"/>
    <property type="match status" value="1"/>
</dbReference>
<dbReference type="InterPro" id="IPR038488">
    <property type="entry name" value="Integrase_DNA-bd_sf"/>
</dbReference>
<dbReference type="InterPro" id="IPR010998">
    <property type="entry name" value="Integrase_recombinase_N"/>
</dbReference>
<keyword evidence="4" id="KW-0233">DNA recombination</keyword>
<comment type="caution">
    <text evidence="6">The sequence shown here is derived from an EMBL/GenBank/DDBJ whole genome shotgun (WGS) entry which is preliminary data.</text>
</comment>
<comment type="similarity">
    <text evidence="1">Belongs to the 'phage' integrase family.</text>
</comment>
<dbReference type="RefSeq" id="WP_123176241.1">
    <property type="nucleotide sequence ID" value="NZ_QWDD01000001.1"/>
</dbReference>
<dbReference type="AlphaFoldDB" id="A0A3M9XR31"/>
<keyword evidence="2" id="KW-0229">DNA integration</keyword>
<dbReference type="Proteomes" id="UP000268623">
    <property type="component" value="Unassembled WGS sequence"/>
</dbReference>
<accession>A0A3M9XR31</accession>
<keyword evidence="3" id="KW-0238">DNA-binding</keyword>